<feature type="binding site" evidence="16">
    <location>
        <position position="112"/>
    </location>
    <ligand>
        <name>S-adenosyl-L-methionine</name>
        <dbReference type="ChEBI" id="CHEBI:59789"/>
        <label>1</label>
    </ligand>
</feature>
<feature type="binding site" evidence="16">
    <location>
        <position position="173"/>
    </location>
    <ligand>
        <name>S-adenosyl-L-methionine</name>
        <dbReference type="ChEBI" id="CHEBI:59789"/>
        <label>2</label>
    </ligand>
</feature>
<keyword evidence="7 15" id="KW-0949">S-adenosyl-L-methionine</keyword>
<protein>
    <recommendedName>
        <fullName evidence="15">Coproporphyrinogen-III oxidase</fullName>
        <ecNumber evidence="15">1.3.98.3</ecNumber>
    </recommendedName>
</protein>
<evidence type="ECO:0000256" key="3">
    <source>
        <dbReference type="ARBA" id="ARBA00005493"/>
    </source>
</evidence>
<dbReference type="UniPathway" id="UPA00251">
    <property type="reaction ID" value="UER00323"/>
</dbReference>
<dbReference type="GO" id="GO:0005737">
    <property type="term" value="C:cytoplasm"/>
    <property type="evidence" value="ECO:0007669"/>
    <property type="project" value="UniProtKB-SubCell"/>
</dbReference>
<evidence type="ECO:0000256" key="7">
    <source>
        <dbReference type="ARBA" id="ARBA00022691"/>
    </source>
</evidence>
<dbReference type="PROSITE" id="PS51918">
    <property type="entry name" value="RADICAL_SAM"/>
    <property type="match status" value="1"/>
</dbReference>
<dbReference type="GO" id="GO:0006782">
    <property type="term" value="P:protoporphyrinogen IX biosynthetic process"/>
    <property type="evidence" value="ECO:0007669"/>
    <property type="project" value="UniProtKB-UniPathway"/>
</dbReference>
<dbReference type="SFLD" id="SFLDG01082">
    <property type="entry name" value="B12-binding_domain_containing"/>
    <property type="match status" value="1"/>
</dbReference>
<feature type="binding site" evidence="16">
    <location>
        <position position="185"/>
    </location>
    <ligand>
        <name>S-adenosyl-L-methionine</name>
        <dbReference type="ChEBI" id="CHEBI:59789"/>
        <label>2</label>
    </ligand>
</feature>
<evidence type="ECO:0000259" key="18">
    <source>
        <dbReference type="PROSITE" id="PS51918"/>
    </source>
</evidence>
<dbReference type="HOGENOM" id="CLU_027579_3_0_7"/>
<comment type="cofactor">
    <cofactor evidence="15 17">
        <name>[4Fe-4S] cluster</name>
        <dbReference type="ChEBI" id="CHEBI:49883"/>
    </cofactor>
    <text evidence="15 17">Binds 1 [4Fe-4S] cluster. The cluster is coordinated with 3 cysteines and an exchangeable S-adenosyl-L-methionine.</text>
</comment>
<dbReference type="GO" id="GO:0046872">
    <property type="term" value="F:metal ion binding"/>
    <property type="evidence" value="ECO:0007669"/>
    <property type="project" value="UniProtKB-KW"/>
</dbReference>
<dbReference type="EC" id="1.3.98.3" evidence="15"/>
<dbReference type="PANTHER" id="PTHR13932">
    <property type="entry name" value="COPROPORPHYRINIGEN III OXIDASE"/>
    <property type="match status" value="1"/>
</dbReference>
<keyword evidence="10 15" id="KW-0408">Iron</keyword>
<proteinExistence type="inferred from homology"/>
<keyword evidence="8 15" id="KW-0479">Metal-binding</keyword>
<feature type="binding site" evidence="17">
    <location>
        <position position="61"/>
    </location>
    <ligand>
        <name>[4Fe-4S] cluster</name>
        <dbReference type="ChEBI" id="CHEBI:49883"/>
        <note>4Fe-4S-S-AdoMet</note>
    </ligand>
</feature>
<dbReference type="GO" id="GO:0051989">
    <property type="term" value="F:coproporphyrinogen dehydrogenase activity"/>
    <property type="evidence" value="ECO:0007669"/>
    <property type="project" value="UniProtKB-EC"/>
</dbReference>
<feature type="binding site" evidence="16">
    <location>
        <position position="55"/>
    </location>
    <ligand>
        <name>S-adenosyl-L-methionine</name>
        <dbReference type="ChEBI" id="CHEBI:59789"/>
        <label>1</label>
    </ligand>
</feature>
<dbReference type="InterPro" id="IPR058240">
    <property type="entry name" value="rSAM_sf"/>
</dbReference>
<feature type="binding site" evidence="17">
    <location>
        <position position="65"/>
    </location>
    <ligand>
        <name>[4Fe-4S] cluster</name>
        <dbReference type="ChEBI" id="CHEBI:49883"/>
        <note>4Fe-4S-S-AdoMet</note>
    </ligand>
</feature>
<dbReference type="Proteomes" id="UP000007032">
    <property type="component" value="Chromosome"/>
</dbReference>
<dbReference type="Pfam" id="PF04055">
    <property type="entry name" value="Radical_SAM"/>
    <property type="match status" value="1"/>
</dbReference>
<dbReference type="eggNOG" id="COG0635">
    <property type="taxonomic scope" value="Bacteria"/>
</dbReference>
<name>C5ZX12_9HELI</name>
<feature type="binding site" evidence="16">
    <location>
        <begin position="113"/>
        <end position="114"/>
    </location>
    <ligand>
        <name>S-adenosyl-L-methionine</name>
        <dbReference type="ChEBI" id="CHEBI:59789"/>
        <label>2</label>
    </ligand>
</feature>
<feature type="binding site" evidence="16">
    <location>
        <position position="146"/>
    </location>
    <ligand>
        <name>S-adenosyl-L-methionine</name>
        <dbReference type="ChEBI" id="CHEBI:59789"/>
        <label>1</label>
    </ligand>
</feature>
<comment type="catalytic activity">
    <reaction evidence="14 15">
        <text>coproporphyrinogen III + 2 S-adenosyl-L-methionine = protoporphyrinogen IX + 2 5'-deoxyadenosine + 2 L-methionine + 2 CO2</text>
        <dbReference type="Rhea" id="RHEA:15425"/>
        <dbReference type="ChEBI" id="CHEBI:16526"/>
        <dbReference type="ChEBI" id="CHEBI:17319"/>
        <dbReference type="ChEBI" id="CHEBI:57307"/>
        <dbReference type="ChEBI" id="CHEBI:57309"/>
        <dbReference type="ChEBI" id="CHEBI:57844"/>
        <dbReference type="ChEBI" id="CHEBI:59789"/>
        <dbReference type="EC" id="1.3.98.3"/>
    </reaction>
</comment>
<evidence type="ECO:0000256" key="15">
    <source>
        <dbReference type="PIRNR" id="PIRNR000167"/>
    </source>
</evidence>
<accession>C5ZX12</accession>
<feature type="domain" description="Radical SAM core" evidence="18">
    <location>
        <begin position="46"/>
        <end position="281"/>
    </location>
</feature>
<evidence type="ECO:0000256" key="13">
    <source>
        <dbReference type="ARBA" id="ARBA00024295"/>
    </source>
</evidence>
<evidence type="ECO:0000256" key="11">
    <source>
        <dbReference type="ARBA" id="ARBA00023014"/>
    </source>
</evidence>
<dbReference type="PIRSF" id="PIRSF000167">
    <property type="entry name" value="HemN"/>
    <property type="match status" value="1"/>
</dbReference>
<evidence type="ECO:0000313" key="20">
    <source>
        <dbReference type="Proteomes" id="UP000007032"/>
    </source>
</evidence>
<keyword evidence="9 15" id="KW-0560">Oxidoreductase</keyword>
<keyword evidence="20" id="KW-1185">Reference proteome</keyword>
<keyword evidence="5 15" id="KW-0004">4Fe-4S</keyword>
<dbReference type="STRING" id="537970.HCAN_0966"/>
<evidence type="ECO:0000256" key="16">
    <source>
        <dbReference type="PIRSR" id="PIRSR000167-1"/>
    </source>
</evidence>
<evidence type="ECO:0000256" key="17">
    <source>
        <dbReference type="PIRSR" id="PIRSR000167-2"/>
    </source>
</evidence>
<comment type="pathway">
    <text evidence="2 15">Porphyrin-containing compound metabolism; protoporphyrin-IX biosynthesis; protoporphyrinogen-IX from coproporphyrinogen-III (AdoMet route): step 1/1.</text>
</comment>
<evidence type="ECO:0000256" key="8">
    <source>
        <dbReference type="ARBA" id="ARBA00022723"/>
    </source>
</evidence>
<dbReference type="InterPro" id="IPR034505">
    <property type="entry name" value="Coproporphyrinogen-III_oxidase"/>
</dbReference>
<evidence type="ECO:0000313" key="19">
    <source>
        <dbReference type="EMBL" id="EES89680.1"/>
    </source>
</evidence>
<keyword evidence="6 15" id="KW-0963">Cytoplasm</keyword>
<organism evidence="19 20">
    <name type="scientific">Helicobacter canadensis MIT 98-5491</name>
    <dbReference type="NCBI Taxonomy" id="537970"/>
    <lineage>
        <taxon>Bacteria</taxon>
        <taxon>Pseudomonadati</taxon>
        <taxon>Campylobacterota</taxon>
        <taxon>Epsilonproteobacteria</taxon>
        <taxon>Campylobacterales</taxon>
        <taxon>Helicobacteraceae</taxon>
        <taxon>Helicobacter</taxon>
    </lineage>
</organism>
<keyword evidence="11 15" id="KW-0411">Iron-sulfur</keyword>
<evidence type="ECO:0000256" key="10">
    <source>
        <dbReference type="ARBA" id="ARBA00023004"/>
    </source>
</evidence>
<dbReference type="Gene3D" id="3.20.20.70">
    <property type="entry name" value="Aldolase class I"/>
    <property type="match status" value="1"/>
</dbReference>
<dbReference type="PANTHER" id="PTHR13932:SF6">
    <property type="entry name" value="OXYGEN-INDEPENDENT COPROPORPHYRINOGEN III OXIDASE"/>
    <property type="match status" value="1"/>
</dbReference>
<evidence type="ECO:0000256" key="4">
    <source>
        <dbReference type="ARBA" id="ARBA00011245"/>
    </source>
</evidence>
<evidence type="ECO:0000256" key="6">
    <source>
        <dbReference type="ARBA" id="ARBA00022490"/>
    </source>
</evidence>
<dbReference type="SUPFAM" id="SSF102114">
    <property type="entry name" value="Radical SAM enzymes"/>
    <property type="match status" value="1"/>
</dbReference>
<feature type="binding site" evidence="16">
    <location>
        <position position="330"/>
    </location>
    <ligand>
        <name>S-adenosyl-L-methionine</name>
        <dbReference type="ChEBI" id="CHEBI:59789"/>
        <label>1</label>
    </ligand>
</feature>
<feature type="binding site" evidence="16">
    <location>
        <position position="244"/>
    </location>
    <ligand>
        <name>S-adenosyl-L-methionine</name>
        <dbReference type="ChEBI" id="CHEBI:59789"/>
        <label>2</label>
    </ligand>
</feature>
<dbReference type="InterPro" id="IPR010723">
    <property type="entry name" value="HemN_C"/>
</dbReference>
<dbReference type="InterPro" id="IPR007197">
    <property type="entry name" value="rSAM"/>
</dbReference>
<dbReference type="InterPro" id="IPR006638">
    <property type="entry name" value="Elp3/MiaA/NifB-like_rSAM"/>
</dbReference>
<evidence type="ECO:0000256" key="1">
    <source>
        <dbReference type="ARBA" id="ARBA00004496"/>
    </source>
</evidence>
<sequence>MQNLKEVIDFKKFAKFSKPGPRYTSYPTAVEFNENYTYDSYMQDLQKDTNPLSLYVHLPFCRSACYFCGCNVIYTSKEENKTLYLEELQKELRILKNTLDYTKQVYQLHFGGGTPTFFNAKELEFLIQMLKDTFPNFHTEAEIACEIDPRFFNKDQMQVLKNGGFNRLSFGIQDFNPKVQEAIHRIQPFSLVQNAISIARDFGIRSINFDLIYGLPYQTLETFQETLSQCLKLNPDRFAIFNYAHVPWIKKTMRKIDETTLPMPEEKLNILKTTIQHLQENGYKMIGMDHFAKPDDELFKSIQKGQLRRNFQGYSTKGGTQTIGIGLTSIGEGIDYYAQNYKDLPSYKKALDLGILPFSKGIKLSLDDRIRKSVIMQLMSNFKLDFSTIEKQFNINFKEYFSDSLKELEVFTAENLITIHNNGIEVSPTGTLLIRNIVMAFDAYIKKFSPNQKIFSKTI</sequence>
<comment type="subunit">
    <text evidence="4">Monomer.</text>
</comment>
<dbReference type="FunFam" id="3.80.30.20:FF:000012">
    <property type="entry name" value="Coproporphyrinogen-III oxidase"/>
    <property type="match status" value="1"/>
</dbReference>
<dbReference type="InterPro" id="IPR004558">
    <property type="entry name" value="Coprogen_oxidase_HemN"/>
</dbReference>
<dbReference type="CDD" id="cd01335">
    <property type="entry name" value="Radical_SAM"/>
    <property type="match status" value="1"/>
</dbReference>
<feature type="binding site" evidence="17">
    <location>
        <position position="68"/>
    </location>
    <ligand>
        <name>[4Fe-4S] cluster</name>
        <dbReference type="ChEBI" id="CHEBI:49883"/>
        <note>4Fe-4S-S-AdoMet</note>
    </ligand>
</feature>
<evidence type="ECO:0000256" key="12">
    <source>
        <dbReference type="ARBA" id="ARBA00023244"/>
    </source>
</evidence>
<gene>
    <name evidence="19" type="ORF">HCAN_0966</name>
</gene>
<evidence type="ECO:0000256" key="9">
    <source>
        <dbReference type="ARBA" id="ARBA00023002"/>
    </source>
</evidence>
<dbReference type="NCBIfam" id="TIGR00538">
    <property type="entry name" value="hemN"/>
    <property type="match status" value="1"/>
</dbReference>
<comment type="subcellular location">
    <subcellularLocation>
        <location evidence="1 15">Cytoplasm</location>
    </subcellularLocation>
</comment>
<feature type="binding site" evidence="16">
    <location>
        <position position="210"/>
    </location>
    <ligand>
        <name>S-adenosyl-L-methionine</name>
        <dbReference type="ChEBI" id="CHEBI:59789"/>
        <label>2</label>
    </ligand>
</feature>
<dbReference type="InterPro" id="IPR013785">
    <property type="entry name" value="Aldolase_TIM"/>
</dbReference>
<feature type="binding site" evidence="16">
    <location>
        <begin position="67"/>
        <end position="69"/>
    </location>
    <ligand>
        <name>S-adenosyl-L-methionine</name>
        <dbReference type="ChEBI" id="CHEBI:59789"/>
        <label>2</label>
    </ligand>
</feature>
<reference evidence="19 20" key="1">
    <citation type="journal article" date="2009" name="J. Bacteriol.">
        <title>Genome sequence of the emerging pathogen Helicobacter canadensis.</title>
        <authorList>
            <person name="Loman N.J."/>
            <person name="Snyder L.A."/>
            <person name="Linton J.D."/>
            <person name="Langdon R."/>
            <person name="Lawson A.J."/>
            <person name="Weinstock G.M."/>
            <person name="Wren B.W."/>
            <person name="Pallen M.J."/>
        </authorList>
    </citation>
    <scope>NUCLEOTIDE SEQUENCE [LARGE SCALE GENOMIC DNA]</scope>
    <source>
        <strain evidence="19 20">MIT 98-5491</strain>
    </source>
</reference>
<dbReference type="FunFam" id="1.10.10.920:FF:000001">
    <property type="entry name" value="Coproporphyrinogen-III oxidase"/>
    <property type="match status" value="1"/>
</dbReference>
<evidence type="ECO:0000256" key="2">
    <source>
        <dbReference type="ARBA" id="ARBA00004785"/>
    </source>
</evidence>
<keyword evidence="12 15" id="KW-0627">Porphyrin biosynthesis</keyword>
<dbReference type="Gene3D" id="1.10.10.920">
    <property type="match status" value="1"/>
</dbReference>
<dbReference type="EMBL" id="CM000776">
    <property type="protein sequence ID" value="EES89680.1"/>
    <property type="molecule type" value="Genomic_DNA"/>
</dbReference>
<dbReference type="SFLD" id="SFLDG01065">
    <property type="entry name" value="anaerobic_coproporphyrinogen-I"/>
    <property type="match status" value="1"/>
</dbReference>
<dbReference type="Pfam" id="PF06969">
    <property type="entry name" value="HemN_C"/>
    <property type="match status" value="1"/>
</dbReference>
<dbReference type="GO" id="GO:0004109">
    <property type="term" value="F:coproporphyrinogen oxidase activity"/>
    <property type="evidence" value="ECO:0007669"/>
    <property type="project" value="InterPro"/>
</dbReference>
<evidence type="ECO:0000256" key="5">
    <source>
        <dbReference type="ARBA" id="ARBA00022485"/>
    </source>
</evidence>
<comment type="function">
    <text evidence="13">Involved in the heme biosynthesis. Catalyzes the anaerobic oxidative decarboxylation of propionate groups of rings A and B of coproporphyrinogen III to yield the vinyl groups in protoporphyrinogen IX.</text>
</comment>
<dbReference type="SMART" id="SM00729">
    <property type="entry name" value="Elp3"/>
    <property type="match status" value="1"/>
</dbReference>
<dbReference type="SFLD" id="SFLDS00029">
    <property type="entry name" value="Radical_SAM"/>
    <property type="match status" value="1"/>
</dbReference>
<evidence type="ECO:0000256" key="14">
    <source>
        <dbReference type="ARBA" id="ARBA00048321"/>
    </source>
</evidence>
<dbReference type="GO" id="GO:0051539">
    <property type="term" value="F:4 iron, 4 sulfur cluster binding"/>
    <property type="evidence" value="ECO:0007669"/>
    <property type="project" value="UniProtKB-KW"/>
</dbReference>
<comment type="similarity">
    <text evidence="3 15">Belongs to the anaerobic coproporphyrinogen-III oxidase family.</text>
</comment>
<dbReference type="AlphaFoldDB" id="C5ZX12"/>